<sequence length="102" mass="11662">MVPFPNIPYRPSEWATNFENHPCRPSEWATNFENIPYRPSERASFSENTLANGSEAGFSRKTTKNIPAFRLRFIPARYATKSRLPGNAFHSSLPLHKRIIGV</sequence>
<name>A0A1T4LZ59_9BACT</name>
<dbReference type="AlphaFoldDB" id="A0A1T4LZ59"/>
<protein>
    <submittedName>
        <fullName evidence="1">Uncharacterized protein</fullName>
    </submittedName>
</protein>
<organism evidence="1 2">
    <name type="scientific">Segatella oulorum</name>
    <dbReference type="NCBI Taxonomy" id="28136"/>
    <lineage>
        <taxon>Bacteria</taxon>
        <taxon>Pseudomonadati</taxon>
        <taxon>Bacteroidota</taxon>
        <taxon>Bacteroidia</taxon>
        <taxon>Bacteroidales</taxon>
        <taxon>Prevotellaceae</taxon>
        <taxon>Segatella</taxon>
    </lineage>
</organism>
<accession>A0A1T4LZ59</accession>
<dbReference type="EMBL" id="FUXK01000005">
    <property type="protein sequence ID" value="SJZ59937.1"/>
    <property type="molecule type" value="Genomic_DNA"/>
</dbReference>
<evidence type="ECO:0000313" key="2">
    <source>
        <dbReference type="Proteomes" id="UP000190065"/>
    </source>
</evidence>
<dbReference type="Proteomes" id="UP000190065">
    <property type="component" value="Unassembled WGS sequence"/>
</dbReference>
<reference evidence="1 2" key="1">
    <citation type="submission" date="2017-02" db="EMBL/GenBank/DDBJ databases">
        <authorList>
            <person name="Peterson S.W."/>
        </authorList>
    </citation>
    <scope>NUCLEOTIDE SEQUENCE [LARGE SCALE GENOMIC DNA]</scope>
    <source>
        <strain evidence="1 2">ATCC 43324</strain>
    </source>
</reference>
<evidence type="ECO:0000313" key="1">
    <source>
        <dbReference type="EMBL" id="SJZ59937.1"/>
    </source>
</evidence>
<proteinExistence type="predicted"/>
<gene>
    <name evidence="1" type="ORF">SAMN02745202_00566</name>
</gene>